<gene>
    <name evidence="1" type="ORF">SAMN04488589_0878</name>
</gene>
<accession>A0A7Z7AVE4</accession>
<dbReference type="Proteomes" id="UP000199259">
    <property type="component" value="Unassembled WGS sequence"/>
</dbReference>
<name>A0A7Z7AVE4_9EURY</name>
<organism evidence="1 2">
    <name type="scientific">Methanolobus vulcani</name>
    <dbReference type="NCBI Taxonomy" id="38026"/>
    <lineage>
        <taxon>Archaea</taxon>
        <taxon>Methanobacteriati</taxon>
        <taxon>Methanobacteriota</taxon>
        <taxon>Stenosarchaea group</taxon>
        <taxon>Methanomicrobia</taxon>
        <taxon>Methanosarcinales</taxon>
        <taxon>Methanosarcinaceae</taxon>
        <taxon>Methanolobus</taxon>
    </lineage>
</organism>
<dbReference type="RefSeq" id="WP_238380715.1">
    <property type="nucleotide sequence ID" value="NZ_FNCA01000002.1"/>
</dbReference>
<reference evidence="1 2" key="1">
    <citation type="submission" date="2016-10" db="EMBL/GenBank/DDBJ databases">
        <authorList>
            <person name="Varghese N."/>
            <person name="Submissions S."/>
        </authorList>
    </citation>
    <scope>NUCLEOTIDE SEQUENCE [LARGE SCALE GENOMIC DNA]</scope>
    <source>
        <strain evidence="1 2">PL 12/M</strain>
    </source>
</reference>
<comment type="caution">
    <text evidence="1">The sequence shown here is derived from an EMBL/GenBank/DDBJ whole genome shotgun (WGS) entry which is preliminary data.</text>
</comment>
<dbReference type="AlphaFoldDB" id="A0A7Z7AVE4"/>
<sequence length="124" mass="14036">MNVTIALKAKIMSIKEIGCCGAYCKTCKPFNTGTCKGCKLGYDTGERDLSKARCKIKVCCIGRGYDSCADCSEIEICSVINEFYDKNGYKYGKYRQAIEFIRENGYEEFLKIADNWTNAYGKYK</sequence>
<dbReference type="EMBL" id="FNCA01000002">
    <property type="protein sequence ID" value="SDF55913.1"/>
    <property type="molecule type" value="Genomic_DNA"/>
</dbReference>
<evidence type="ECO:0008006" key="3">
    <source>
        <dbReference type="Google" id="ProtNLM"/>
    </source>
</evidence>
<protein>
    <recommendedName>
        <fullName evidence="3">DUF3795 domain-containing protein</fullName>
    </recommendedName>
</protein>
<proteinExistence type="predicted"/>
<keyword evidence="2" id="KW-1185">Reference proteome</keyword>
<evidence type="ECO:0000313" key="2">
    <source>
        <dbReference type="Proteomes" id="UP000199259"/>
    </source>
</evidence>
<evidence type="ECO:0000313" key="1">
    <source>
        <dbReference type="EMBL" id="SDF55913.1"/>
    </source>
</evidence>